<name>A0A9W6GWC9_9HYPH</name>
<feature type="transmembrane region" description="Helical" evidence="2">
    <location>
        <begin position="43"/>
        <end position="65"/>
    </location>
</feature>
<dbReference type="Proteomes" id="UP001144323">
    <property type="component" value="Unassembled WGS sequence"/>
</dbReference>
<evidence type="ECO:0000256" key="1">
    <source>
        <dbReference type="SAM" id="MobiDB-lite"/>
    </source>
</evidence>
<keyword evidence="2" id="KW-0812">Transmembrane</keyword>
<protein>
    <submittedName>
        <fullName evidence="3">Uncharacterized protein</fullName>
    </submittedName>
</protein>
<reference evidence="3" key="1">
    <citation type="journal article" date="2023" name="Int. J. Syst. Evol. Microbiol.">
        <title>Methylocystis iwaonis sp. nov., a type II methane-oxidizing bacterium from surface soil of a rice paddy field in Japan, and emended description of the genus Methylocystis (ex Whittenbury et al. 1970) Bowman et al. 1993.</title>
        <authorList>
            <person name="Kaise H."/>
            <person name="Sawadogo J.B."/>
            <person name="Alam M.S."/>
            <person name="Ueno C."/>
            <person name="Dianou D."/>
            <person name="Shinjo R."/>
            <person name="Asakawa S."/>
        </authorList>
    </citation>
    <scope>NUCLEOTIDE SEQUENCE</scope>
    <source>
        <strain evidence="3">LMG27198</strain>
    </source>
</reference>
<keyword evidence="2" id="KW-1133">Transmembrane helix</keyword>
<dbReference type="EMBL" id="BSEC01000001">
    <property type="protein sequence ID" value="GLI94158.1"/>
    <property type="molecule type" value="Genomic_DNA"/>
</dbReference>
<keyword evidence="2" id="KW-0472">Membrane</keyword>
<sequence length="66" mass="6746">MSPEAGDPISALGGQEPPEKSGSSADVATGRFADRDTTMPDGLYKIVLIGTIGFFIGAALIGWAYG</sequence>
<evidence type="ECO:0000313" key="4">
    <source>
        <dbReference type="Proteomes" id="UP001144323"/>
    </source>
</evidence>
<evidence type="ECO:0000313" key="3">
    <source>
        <dbReference type="EMBL" id="GLI94158.1"/>
    </source>
</evidence>
<accession>A0A9W6GWC9</accession>
<gene>
    <name evidence="3" type="ORF">LMG27198_31500</name>
</gene>
<organism evidence="3 4">
    <name type="scientific">Methylocystis echinoides</name>
    <dbReference type="NCBI Taxonomy" id="29468"/>
    <lineage>
        <taxon>Bacteria</taxon>
        <taxon>Pseudomonadati</taxon>
        <taxon>Pseudomonadota</taxon>
        <taxon>Alphaproteobacteria</taxon>
        <taxon>Hyphomicrobiales</taxon>
        <taxon>Methylocystaceae</taxon>
        <taxon>Methylocystis</taxon>
    </lineage>
</organism>
<feature type="region of interest" description="Disordered" evidence="1">
    <location>
        <begin position="1"/>
        <end position="38"/>
    </location>
</feature>
<keyword evidence="4" id="KW-1185">Reference proteome</keyword>
<comment type="caution">
    <text evidence="3">The sequence shown here is derived from an EMBL/GenBank/DDBJ whole genome shotgun (WGS) entry which is preliminary data.</text>
</comment>
<dbReference type="AlphaFoldDB" id="A0A9W6GWC9"/>
<evidence type="ECO:0000256" key="2">
    <source>
        <dbReference type="SAM" id="Phobius"/>
    </source>
</evidence>
<proteinExistence type="predicted"/>